<organism evidence="1">
    <name type="scientific">Hexamita inflata</name>
    <dbReference type="NCBI Taxonomy" id="28002"/>
    <lineage>
        <taxon>Eukaryota</taxon>
        <taxon>Metamonada</taxon>
        <taxon>Diplomonadida</taxon>
        <taxon>Hexamitidae</taxon>
        <taxon>Hexamitinae</taxon>
        <taxon>Hexamita</taxon>
    </lineage>
</organism>
<dbReference type="EMBL" id="CATOUU010000722">
    <property type="protein sequence ID" value="CAI9944212.1"/>
    <property type="molecule type" value="Genomic_DNA"/>
</dbReference>
<reference evidence="2 3" key="2">
    <citation type="submission" date="2024-07" db="EMBL/GenBank/DDBJ databases">
        <authorList>
            <person name="Akdeniz Z."/>
        </authorList>
    </citation>
    <scope>NUCLEOTIDE SEQUENCE [LARGE SCALE GENOMIC DNA]</scope>
</reference>
<dbReference type="EMBL" id="CAXDID020000154">
    <property type="protein sequence ID" value="CAL6042511.1"/>
    <property type="molecule type" value="Genomic_DNA"/>
</dbReference>
<protein>
    <submittedName>
        <fullName evidence="1">Uncharacterized protein</fullName>
    </submittedName>
</protein>
<dbReference type="Proteomes" id="UP001642409">
    <property type="component" value="Unassembled WGS sequence"/>
</dbReference>
<dbReference type="SUPFAM" id="SSF50978">
    <property type="entry name" value="WD40 repeat-like"/>
    <property type="match status" value="1"/>
</dbReference>
<evidence type="ECO:0000313" key="3">
    <source>
        <dbReference type="Proteomes" id="UP001642409"/>
    </source>
</evidence>
<dbReference type="AlphaFoldDB" id="A0AA86PU64"/>
<gene>
    <name evidence="1" type="ORF">HINF_LOCUS31857</name>
    <name evidence="2" type="ORF">HINF_LOCUS39625</name>
</gene>
<dbReference type="InterPro" id="IPR036322">
    <property type="entry name" value="WD40_repeat_dom_sf"/>
</dbReference>
<dbReference type="Gene3D" id="2.130.10.10">
    <property type="entry name" value="YVTN repeat-like/Quinoprotein amine dehydrogenase"/>
    <property type="match status" value="1"/>
</dbReference>
<name>A0AA86PU64_9EUKA</name>
<keyword evidence="3" id="KW-1185">Reference proteome</keyword>
<comment type="caution">
    <text evidence="1">The sequence shown here is derived from an EMBL/GenBank/DDBJ whole genome shotgun (WGS) entry which is preliminary data.</text>
</comment>
<dbReference type="InterPro" id="IPR015943">
    <property type="entry name" value="WD40/YVTN_repeat-like_dom_sf"/>
</dbReference>
<evidence type="ECO:0000313" key="2">
    <source>
        <dbReference type="EMBL" id="CAL6042511.1"/>
    </source>
</evidence>
<accession>A0AA86PU64</accession>
<evidence type="ECO:0000313" key="1">
    <source>
        <dbReference type="EMBL" id="CAI9944212.1"/>
    </source>
</evidence>
<sequence>MFYGSPSPSKNTQAFSSDGNFVYTHGNGFVSYKLESQVQTYFMVSEKSKMKYLSVFESYITLVDEKNVLYYYVLNPTPVLLKSLPLKHHVTSLASSYSLTALATFTGFIIIKNAEQISYIDNVPLATTAAATQSYLAFGCADNSVHIYSEDNHQQFYLTPQAGSEVKTQISNIQFQTVKNETYLIVSQLYGPARIYLLINGRFEQQFQTNQFFAQTLATASNQNQIFVAGTNKEIQVYNYKGELEQKIGRDFEGGCGVIEMHYNSNTLSVQLETGMHLFYYQKDGQFYIHTSQITGKNKTKFRHKICALNNQMLLSVRYNQIIAINPQTMQNTEIVVSNGCEIWAICKINAFTFAIGGDENQVRIIQVPLKYIEQHIKIEQLDQEDQNEFENIKLLVSQGKYPLSGVQHPLDPSVTPNYVDKIVHKPKSLDMRWQFGADPFFPEIKQKFGLGGANCQLLKIQGENLFGMSRSDRLDEITLTCYDQNFNKSGCFVDFCFYQGQAVTLDAAGNLQINEQTYKSEFEKIDSLNEYLVGTAGKQVTVFTIQDAQIQIVQSFTTQCLITALNTQTDLIVGMQTGQIMKVENNQLTDFGITMSGKIVDITEFNENIIVADEFGGICKI</sequence>
<reference evidence="1" key="1">
    <citation type="submission" date="2023-06" db="EMBL/GenBank/DDBJ databases">
        <authorList>
            <person name="Kurt Z."/>
        </authorList>
    </citation>
    <scope>NUCLEOTIDE SEQUENCE</scope>
</reference>
<proteinExistence type="predicted"/>